<sequence length="200" mass="22164">MKVVRSLSAASVAVALSPAVVTAFSPGVTRRRNYGGGHFAQVVSPLSPITVLLSEAIPLDSSGDHHRHLSPAQFRAEAEQSSQAFYRRSQHTDPEWADMLETDPLLSHIRSELISKYVALGSQWSQAEATKEVDTFLNDEDRSGEFIEMRRYAFVHREEEMGFEDAMLFAAAFVAGVGVDLAMRWGAEHIDGFTMPFFLS</sequence>
<keyword evidence="1" id="KW-0732">Signal</keyword>
<gene>
    <name evidence="2" type="ORF">MPOL1434_LOCUS9476</name>
</gene>
<name>A0A7S0AXU0_9STRA</name>
<protein>
    <submittedName>
        <fullName evidence="2">Uncharacterized protein</fullName>
    </submittedName>
</protein>
<evidence type="ECO:0000313" key="2">
    <source>
        <dbReference type="EMBL" id="CAD8377348.1"/>
    </source>
</evidence>
<reference evidence="2" key="1">
    <citation type="submission" date="2021-01" db="EMBL/GenBank/DDBJ databases">
        <authorList>
            <person name="Corre E."/>
            <person name="Pelletier E."/>
            <person name="Niang G."/>
            <person name="Scheremetjew M."/>
            <person name="Finn R."/>
            <person name="Kale V."/>
            <person name="Holt S."/>
            <person name="Cochrane G."/>
            <person name="Meng A."/>
            <person name="Brown T."/>
            <person name="Cohen L."/>
        </authorList>
    </citation>
    <scope>NUCLEOTIDE SEQUENCE</scope>
    <source>
        <strain evidence="2">CCMP3303</strain>
    </source>
</reference>
<feature type="chain" id="PRO_5031194668" evidence="1">
    <location>
        <begin position="24"/>
        <end position="200"/>
    </location>
</feature>
<dbReference type="EMBL" id="HBEJ01016232">
    <property type="protein sequence ID" value="CAD8377348.1"/>
    <property type="molecule type" value="Transcribed_RNA"/>
</dbReference>
<feature type="signal peptide" evidence="1">
    <location>
        <begin position="1"/>
        <end position="23"/>
    </location>
</feature>
<organism evidence="2">
    <name type="scientific">Minutocellus polymorphus</name>
    <dbReference type="NCBI Taxonomy" id="265543"/>
    <lineage>
        <taxon>Eukaryota</taxon>
        <taxon>Sar</taxon>
        <taxon>Stramenopiles</taxon>
        <taxon>Ochrophyta</taxon>
        <taxon>Bacillariophyta</taxon>
        <taxon>Mediophyceae</taxon>
        <taxon>Cymatosirophycidae</taxon>
        <taxon>Cymatosirales</taxon>
        <taxon>Cymatosiraceae</taxon>
        <taxon>Minutocellus</taxon>
    </lineage>
</organism>
<accession>A0A7S0AXU0</accession>
<proteinExistence type="predicted"/>
<dbReference type="AlphaFoldDB" id="A0A7S0AXU0"/>
<evidence type="ECO:0000256" key="1">
    <source>
        <dbReference type="SAM" id="SignalP"/>
    </source>
</evidence>